<evidence type="ECO:0000313" key="4">
    <source>
        <dbReference type="EMBL" id="ASA19718.1"/>
    </source>
</evidence>
<protein>
    <recommendedName>
        <fullName evidence="6">SAM-dependent methyltransferase</fullName>
    </recommendedName>
</protein>
<keyword evidence="1" id="KW-0489">Methyltransferase</keyword>
<dbReference type="PANTHER" id="PTHR43464:SF19">
    <property type="entry name" value="UBIQUINONE BIOSYNTHESIS O-METHYLTRANSFERASE, MITOCHONDRIAL"/>
    <property type="match status" value="1"/>
</dbReference>
<dbReference type="AlphaFoldDB" id="A0A2Z2KM60"/>
<dbReference type="GO" id="GO:0008168">
    <property type="term" value="F:methyltransferase activity"/>
    <property type="evidence" value="ECO:0007669"/>
    <property type="project" value="UniProtKB-KW"/>
</dbReference>
<dbReference type="Gene3D" id="3.40.50.150">
    <property type="entry name" value="Vaccinia Virus protein VP39"/>
    <property type="match status" value="1"/>
</dbReference>
<dbReference type="GO" id="GO:0032259">
    <property type="term" value="P:methylation"/>
    <property type="evidence" value="ECO:0007669"/>
    <property type="project" value="UniProtKB-KW"/>
</dbReference>
<name>A0A2Z2KM60_9BACL</name>
<dbReference type="EMBL" id="CP021780">
    <property type="protein sequence ID" value="ASA19718.1"/>
    <property type="molecule type" value="Genomic_DNA"/>
</dbReference>
<evidence type="ECO:0000256" key="3">
    <source>
        <dbReference type="ARBA" id="ARBA00022691"/>
    </source>
</evidence>
<dbReference type="SUPFAM" id="SSF53335">
    <property type="entry name" value="S-adenosyl-L-methionine-dependent methyltransferases"/>
    <property type="match status" value="1"/>
</dbReference>
<reference evidence="4 5" key="1">
    <citation type="submission" date="2017-06" db="EMBL/GenBank/DDBJ databases">
        <title>Complete genome sequence of Paenibacillus donghaensis KCTC 13049T isolated from East Sea sediment, South Korea.</title>
        <authorList>
            <person name="Jung B.K."/>
            <person name="Hong S.-J."/>
            <person name="Shin J.-H."/>
        </authorList>
    </citation>
    <scope>NUCLEOTIDE SEQUENCE [LARGE SCALE GENOMIC DNA]</scope>
    <source>
        <strain evidence="4 5">KCTC 13049</strain>
    </source>
</reference>
<evidence type="ECO:0000313" key="5">
    <source>
        <dbReference type="Proteomes" id="UP000249890"/>
    </source>
</evidence>
<organism evidence="4 5">
    <name type="scientific">Paenibacillus donghaensis</name>
    <dbReference type="NCBI Taxonomy" id="414771"/>
    <lineage>
        <taxon>Bacteria</taxon>
        <taxon>Bacillati</taxon>
        <taxon>Bacillota</taxon>
        <taxon>Bacilli</taxon>
        <taxon>Bacillales</taxon>
        <taxon>Paenibacillaceae</taxon>
        <taxon>Paenibacillus</taxon>
    </lineage>
</organism>
<dbReference type="CDD" id="cd02440">
    <property type="entry name" value="AdoMet_MTases"/>
    <property type="match status" value="1"/>
</dbReference>
<evidence type="ECO:0000256" key="1">
    <source>
        <dbReference type="ARBA" id="ARBA00022603"/>
    </source>
</evidence>
<keyword evidence="2" id="KW-0808">Transferase</keyword>
<dbReference type="PANTHER" id="PTHR43464">
    <property type="entry name" value="METHYLTRANSFERASE"/>
    <property type="match status" value="1"/>
</dbReference>
<dbReference type="KEGG" id="pdh:B9T62_02155"/>
<dbReference type="Pfam" id="PF13489">
    <property type="entry name" value="Methyltransf_23"/>
    <property type="match status" value="1"/>
</dbReference>
<sequence length="262" mass="29880">MIPLGRQLITLSTVNAFSASWEQYLHYTTMPWGRLFYQTAWRQIDDFLTLTGQSLLDIGCGFGISSNEYSRRGNRVTGIEPTPEMLAIAEAGGEKVSYIKDSFEQTAHLLGLYDWILCHNVLEYSADPQLVISYIRECQQPGGYLSLIAHNPVAKVMKQAIILKDPERALANMGSSQEYSGIIQTDITVYSYEQLTEWLHEAGYEIAEHYGIHNLYGYIADNELKQDEEWHKQVTELEMEAGKQSPYRDIAVFTHIIARKRS</sequence>
<keyword evidence="3" id="KW-0949">S-adenosyl-L-methionine</keyword>
<dbReference type="InterPro" id="IPR029063">
    <property type="entry name" value="SAM-dependent_MTases_sf"/>
</dbReference>
<evidence type="ECO:0008006" key="6">
    <source>
        <dbReference type="Google" id="ProtNLM"/>
    </source>
</evidence>
<gene>
    <name evidence="4" type="ORF">B9T62_02155</name>
</gene>
<keyword evidence="5" id="KW-1185">Reference proteome</keyword>
<evidence type="ECO:0000256" key="2">
    <source>
        <dbReference type="ARBA" id="ARBA00022679"/>
    </source>
</evidence>
<dbReference type="Proteomes" id="UP000249890">
    <property type="component" value="Chromosome"/>
</dbReference>
<accession>A0A2Z2KM60</accession>
<proteinExistence type="predicted"/>